<keyword evidence="3" id="KW-1185">Reference proteome</keyword>
<comment type="caution">
    <text evidence="2">The sequence shown here is derived from an EMBL/GenBank/DDBJ whole genome shotgun (WGS) entry which is preliminary data.</text>
</comment>
<evidence type="ECO:0000313" key="2">
    <source>
        <dbReference type="EMBL" id="CAG5117127.1"/>
    </source>
</evidence>
<dbReference type="PANTHER" id="PTHR34415">
    <property type="entry name" value="INTEGRASE CATALYTIC DOMAIN-CONTAINING PROTEIN"/>
    <property type="match status" value="1"/>
</dbReference>
<evidence type="ECO:0000256" key="1">
    <source>
        <dbReference type="SAM" id="MobiDB-lite"/>
    </source>
</evidence>
<reference evidence="2" key="1">
    <citation type="submission" date="2021-04" db="EMBL/GenBank/DDBJ databases">
        <authorList>
            <consortium name="Molecular Ecology Group"/>
        </authorList>
    </citation>
    <scope>NUCLEOTIDE SEQUENCE</scope>
</reference>
<dbReference type="Proteomes" id="UP000678393">
    <property type="component" value="Unassembled WGS sequence"/>
</dbReference>
<dbReference type="AlphaFoldDB" id="A0A8S3YJH8"/>
<sequence>MSEMHAHTNHVSANQLIKHTLLSKADNCSQVSSNGFHPSSFGQNRKPKKMALNEPPEKIFSKMALNEPPEKIFSKTRAEHGHTNSVQKKRNHESHISSTVRRSGIERARLVVSLTSDKHEDRVASVGSQSELLVSALKPFRCRNKGPMETESGSFVCAASGTTAQVGTSTSTLLSLISGAVSVPRFTAHTCISSTASEYPACPTRDSWPLLREMISKPPVTVVSISPAPRQTLSTVQLQPAHEEPKARLVSKLQKEIKCECKFNRGQPCWFLFQEDRLRKERLHHLTLKRESLDLVILAKIAANINREEKSKKCHGRDRQRCRVCYYHEGQQICRETFMFIHGICKGRMCALLQHYKKKGLSIRVHGNRANIPHHALSDEDSERVIDFIRKYANNHCLSTFGHEPQSKALLIMSATKSKMSVHHQYRLWCSENKHRVVSLRSFQNLWTKHLPYIVVLRGSNKTPVPESTSHQDVLALPEEVDFEDETVPEVSTEGNVHLPLSSVSCMNTEGTAREVDVVRSEVSRQSHCDSSTQADLDCFTKVKIIRKRKSLPPRKVKMSSGLPESAEGDLKAKYILGEPHVMHTVIGRDCTDISLKITDNSSDARGIQGPLQQMDSHPPFFNGEHISHITDLLQSHPTVAGDGQTTVTLLGSKDIRYKMNKPCIPLTTTTSSYPPQCLPQPSQLMDTNCMPCCDTSVLSHDLCEQTQSVLLSSQGSDLSNIHLLDWQTWHSYSEF</sequence>
<accession>A0A8S3YJH8</accession>
<name>A0A8S3YJH8_9EUPU</name>
<dbReference type="OrthoDB" id="6159252at2759"/>
<gene>
    <name evidence="2" type="ORF">CUNI_LOCUS2685</name>
</gene>
<protein>
    <submittedName>
        <fullName evidence="2">Uncharacterized protein</fullName>
    </submittedName>
</protein>
<proteinExistence type="predicted"/>
<evidence type="ECO:0000313" key="3">
    <source>
        <dbReference type="Proteomes" id="UP000678393"/>
    </source>
</evidence>
<dbReference type="EMBL" id="CAJHNH020000351">
    <property type="protein sequence ID" value="CAG5117127.1"/>
    <property type="molecule type" value="Genomic_DNA"/>
</dbReference>
<organism evidence="2 3">
    <name type="scientific">Candidula unifasciata</name>
    <dbReference type="NCBI Taxonomy" id="100452"/>
    <lineage>
        <taxon>Eukaryota</taxon>
        <taxon>Metazoa</taxon>
        <taxon>Spiralia</taxon>
        <taxon>Lophotrochozoa</taxon>
        <taxon>Mollusca</taxon>
        <taxon>Gastropoda</taxon>
        <taxon>Heterobranchia</taxon>
        <taxon>Euthyneura</taxon>
        <taxon>Panpulmonata</taxon>
        <taxon>Eupulmonata</taxon>
        <taxon>Stylommatophora</taxon>
        <taxon>Helicina</taxon>
        <taxon>Helicoidea</taxon>
        <taxon>Geomitridae</taxon>
        <taxon>Candidula</taxon>
    </lineage>
</organism>
<feature type="region of interest" description="Disordered" evidence="1">
    <location>
        <begin position="78"/>
        <end position="101"/>
    </location>
</feature>
<dbReference type="PANTHER" id="PTHR34415:SF1">
    <property type="entry name" value="INTEGRASE CATALYTIC DOMAIN-CONTAINING PROTEIN"/>
    <property type="match status" value="1"/>
</dbReference>